<evidence type="ECO:0000256" key="9">
    <source>
        <dbReference type="ARBA" id="ARBA00023136"/>
    </source>
</evidence>
<dbReference type="Pfam" id="PF03544">
    <property type="entry name" value="TonB_C"/>
    <property type="match status" value="1"/>
</dbReference>
<evidence type="ECO:0000256" key="3">
    <source>
        <dbReference type="ARBA" id="ARBA00022448"/>
    </source>
</evidence>
<evidence type="ECO:0000313" key="12">
    <source>
        <dbReference type="EMBL" id="TDH63824.1"/>
    </source>
</evidence>
<keyword evidence="3" id="KW-0813">Transport</keyword>
<dbReference type="PANTHER" id="PTHR33446">
    <property type="entry name" value="PROTEIN TONB-RELATED"/>
    <property type="match status" value="1"/>
</dbReference>
<keyword evidence="9" id="KW-0472">Membrane</keyword>
<evidence type="ECO:0000313" key="13">
    <source>
        <dbReference type="Proteomes" id="UP000295096"/>
    </source>
</evidence>
<evidence type="ECO:0000256" key="6">
    <source>
        <dbReference type="ARBA" id="ARBA00022692"/>
    </source>
</evidence>
<feature type="compositionally biased region" description="Pro residues" evidence="10">
    <location>
        <begin position="168"/>
        <end position="181"/>
    </location>
</feature>
<dbReference type="InterPro" id="IPR037682">
    <property type="entry name" value="TonB_C"/>
</dbReference>
<evidence type="ECO:0000256" key="4">
    <source>
        <dbReference type="ARBA" id="ARBA00022475"/>
    </source>
</evidence>
<dbReference type="NCBIfam" id="TIGR01352">
    <property type="entry name" value="tonB_Cterm"/>
    <property type="match status" value="1"/>
</dbReference>
<feature type="compositionally biased region" description="Low complexity" evidence="10">
    <location>
        <begin position="76"/>
        <end position="86"/>
    </location>
</feature>
<dbReference type="InterPro" id="IPR051045">
    <property type="entry name" value="TonB-dependent_transducer"/>
</dbReference>
<dbReference type="EMBL" id="SMSJ01000004">
    <property type="protein sequence ID" value="TDH63824.1"/>
    <property type="molecule type" value="Genomic_DNA"/>
</dbReference>
<evidence type="ECO:0000256" key="2">
    <source>
        <dbReference type="ARBA" id="ARBA00006555"/>
    </source>
</evidence>
<keyword evidence="7" id="KW-0653">Protein transport</keyword>
<evidence type="ECO:0000256" key="8">
    <source>
        <dbReference type="ARBA" id="ARBA00022989"/>
    </source>
</evidence>
<protein>
    <submittedName>
        <fullName evidence="12">TonB family protein</fullName>
    </submittedName>
</protein>
<dbReference type="GO" id="GO:0031992">
    <property type="term" value="F:energy transducer activity"/>
    <property type="evidence" value="ECO:0007669"/>
    <property type="project" value="TreeGrafter"/>
</dbReference>
<name>A0A4R5QK59_9PROT</name>
<feature type="compositionally biased region" description="Low complexity" evidence="10">
    <location>
        <begin position="125"/>
        <end position="135"/>
    </location>
</feature>
<dbReference type="GO" id="GO:0098797">
    <property type="term" value="C:plasma membrane protein complex"/>
    <property type="evidence" value="ECO:0007669"/>
    <property type="project" value="TreeGrafter"/>
</dbReference>
<feature type="compositionally biased region" description="Pro residues" evidence="10">
    <location>
        <begin position="87"/>
        <end position="107"/>
    </location>
</feature>
<keyword evidence="4" id="KW-1003">Cell membrane</keyword>
<dbReference type="InterPro" id="IPR006260">
    <property type="entry name" value="TonB/TolA_C"/>
</dbReference>
<organism evidence="12 13">
    <name type="scientific">Dankookia rubra</name>
    <dbReference type="NCBI Taxonomy" id="1442381"/>
    <lineage>
        <taxon>Bacteria</taxon>
        <taxon>Pseudomonadati</taxon>
        <taxon>Pseudomonadota</taxon>
        <taxon>Alphaproteobacteria</taxon>
        <taxon>Acetobacterales</taxon>
        <taxon>Roseomonadaceae</taxon>
        <taxon>Dankookia</taxon>
    </lineage>
</organism>
<feature type="domain" description="TonB C-terminal" evidence="11">
    <location>
        <begin position="187"/>
        <end position="278"/>
    </location>
</feature>
<proteinExistence type="inferred from homology"/>
<evidence type="ECO:0000256" key="1">
    <source>
        <dbReference type="ARBA" id="ARBA00004383"/>
    </source>
</evidence>
<feature type="region of interest" description="Disordered" evidence="10">
    <location>
        <begin position="76"/>
        <end position="181"/>
    </location>
</feature>
<gene>
    <name evidence="12" type="ORF">E2C06_05730</name>
</gene>
<comment type="similarity">
    <text evidence="2">Belongs to the TonB family.</text>
</comment>
<dbReference type="Gene3D" id="3.30.1150.10">
    <property type="match status" value="1"/>
</dbReference>
<sequence>MPQAIPHPMLLAGAPAAPNHAPGRTLAWAGSAGLHLAAGLVLLFGMPASSPAPMPVMLLEMPAPEPVAAVPEPAPVEPAMAESAPAPAEPPPPEPPVTEAPPEPQPPVAEAMPEPVPVPVPEPSPALAETALAELPMPPPLPRPPAPPHRPPPPRQVAASSQPAAPTAAPPAAAPVAPAPAAAPPASYVARLFAALERHKTYPQEARYRRAQGVAMLHFRMRRDGTVIGYRLDRSAGDAALDAAVLAMIERASPLPAAPAELTGESIELTVPVRFALR</sequence>
<dbReference type="OrthoDB" id="8481221at2"/>
<keyword evidence="8" id="KW-1133">Transmembrane helix</keyword>
<keyword evidence="6" id="KW-0812">Transmembrane</keyword>
<comment type="caution">
    <text evidence="12">The sequence shown here is derived from an EMBL/GenBank/DDBJ whole genome shotgun (WGS) entry which is preliminary data.</text>
</comment>
<feature type="compositionally biased region" description="Pro residues" evidence="10">
    <location>
        <begin position="136"/>
        <end position="155"/>
    </location>
</feature>
<dbReference type="Proteomes" id="UP000295096">
    <property type="component" value="Unassembled WGS sequence"/>
</dbReference>
<evidence type="ECO:0000256" key="10">
    <source>
        <dbReference type="SAM" id="MobiDB-lite"/>
    </source>
</evidence>
<feature type="compositionally biased region" description="Low complexity" evidence="10">
    <location>
        <begin position="156"/>
        <end position="167"/>
    </location>
</feature>
<feature type="compositionally biased region" description="Pro residues" evidence="10">
    <location>
        <begin position="114"/>
        <end position="124"/>
    </location>
</feature>
<keyword evidence="5" id="KW-0997">Cell inner membrane</keyword>
<accession>A0A4R5QK59</accession>
<comment type="subcellular location">
    <subcellularLocation>
        <location evidence="1">Cell inner membrane</location>
        <topology evidence="1">Single-pass membrane protein</topology>
        <orientation evidence="1">Periplasmic side</orientation>
    </subcellularLocation>
</comment>
<evidence type="ECO:0000256" key="5">
    <source>
        <dbReference type="ARBA" id="ARBA00022519"/>
    </source>
</evidence>
<dbReference type="GO" id="GO:0015031">
    <property type="term" value="P:protein transport"/>
    <property type="evidence" value="ECO:0007669"/>
    <property type="project" value="UniProtKB-KW"/>
</dbReference>
<evidence type="ECO:0000259" key="11">
    <source>
        <dbReference type="PROSITE" id="PS52015"/>
    </source>
</evidence>
<dbReference type="RefSeq" id="WP_133287618.1">
    <property type="nucleotide sequence ID" value="NZ_SMSJ01000004.1"/>
</dbReference>
<evidence type="ECO:0000256" key="7">
    <source>
        <dbReference type="ARBA" id="ARBA00022927"/>
    </source>
</evidence>
<reference evidence="12 13" key="1">
    <citation type="journal article" date="2016" name="J. Microbiol.">
        <title>Dankookia rubra gen. nov., sp. nov., an alphaproteobacterium isolated from sediment of a shallow stream.</title>
        <authorList>
            <person name="Kim W.H."/>
            <person name="Kim D.H."/>
            <person name="Kang K."/>
            <person name="Ahn T.Y."/>
        </authorList>
    </citation>
    <scope>NUCLEOTIDE SEQUENCE [LARGE SCALE GENOMIC DNA]</scope>
    <source>
        <strain evidence="12 13">JCM30602</strain>
    </source>
</reference>
<dbReference type="AlphaFoldDB" id="A0A4R5QK59"/>
<dbReference type="GO" id="GO:0055085">
    <property type="term" value="P:transmembrane transport"/>
    <property type="evidence" value="ECO:0007669"/>
    <property type="project" value="InterPro"/>
</dbReference>
<keyword evidence="13" id="KW-1185">Reference proteome</keyword>
<dbReference type="PROSITE" id="PS52015">
    <property type="entry name" value="TONB_CTD"/>
    <property type="match status" value="1"/>
</dbReference>
<dbReference type="SUPFAM" id="SSF74653">
    <property type="entry name" value="TolA/TonB C-terminal domain"/>
    <property type="match status" value="1"/>
</dbReference>
<dbReference type="PANTHER" id="PTHR33446:SF2">
    <property type="entry name" value="PROTEIN TONB"/>
    <property type="match status" value="1"/>
</dbReference>